<organism evidence="2 3">
    <name type="scientific">Pleuronectes platessa</name>
    <name type="common">European plaice</name>
    <dbReference type="NCBI Taxonomy" id="8262"/>
    <lineage>
        <taxon>Eukaryota</taxon>
        <taxon>Metazoa</taxon>
        <taxon>Chordata</taxon>
        <taxon>Craniata</taxon>
        <taxon>Vertebrata</taxon>
        <taxon>Euteleostomi</taxon>
        <taxon>Actinopterygii</taxon>
        <taxon>Neopterygii</taxon>
        <taxon>Teleostei</taxon>
        <taxon>Neoteleostei</taxon>
        <taxon>Acanthomorphata</taxon>
        <taxon>Carangaria</taxon>
        <taxon>Pleuronectiformes</taxon>
        <taxon>Pleuronectoidei</taxon>
        <taxon>Pleuronectidae</taxon>
        <taxon>Pleuronectes</taxon>
    </lineage>
</organism>
<evidence type="ECO:0000313" key="3">
    <source>
        <dbReference type="Proteomes" id="UP001153269"/>
    </source>
</evidence>
<keyword evidence="3" id="KW-1185">Reference proteome</keyword>
<accession>A0A9N7V7S6</accession>
<protein>
    <submittedName>
        <fullName evidence="2">Uncharacterized protein</fullName>
    </submittedName>
</protein>
<evidence type="ECO:0000313" key="2">
    <source>
        <dbReference type="EMBL" id="CAB1444438.1"/>
    </source>
</evidence>
<evidence type="ECO:0000256" key="1">
    <source>
        <dbReference type="SAM" id="MobiDB-lite"/>
    </source>
</evidence>
<gene>
    <name evidence="2" type="ORF">PLEPLA_LOCUS32154</name>
</gene>
<feature type="non-terminal residue" evidence="2">
    <location>
        <position position="117"/>
    </location>
</feature>
<dbReference type="AlphaFoldDB" id="A0A9N7V7S6"/>
<comment type="caution">
    <text evidence="2">The sequence shown here is derived from an EMBL/GenBank/DDBJ whole genome shotgun (WGS) entry which is preliminary data.</text>
</comment>
<proteinExistence type="predicted"/>
<feature type="compositionally biased region" description="Basic and acidic residues" evidence="1">
    <location>
        <begin position="72"/>
        <end position="82"/>
    </location>
</feature>
<dbReference type="EMBL" id="CADEAL010003363">
    <property type="protein sequence ID" value="CAB1444438.1"/>
    <property type="molecule type" value="Genomic_DNA"/>
</dbReference>
<feature type="region of interest" description="Disordered" evidence="1">
    <location>
        <begin position="69"/>
        <end position="91"/>
    </location>
</feature>
<dbReference type="Proteomes" id="UP001153269">
    <property type="component" value="Unassembled WGS sequence"/>
</dbReference>
<name>A0A9N7V7S6_PLEPL</name>
<reference evidence="2" key="1">
    <citation type="submission" date="2020-03" db="EMBL/GenBank/DDBJ databases">
        <authorList>
            <person name="Weist P."/>
        </authorList>
    </citation>
    <scope>NUCLEOTIDE SEQUENCE</scope>
</reference>
<sequence length="117" mass="13221">SVRLDVEPYEHKSSRMIAGYWPWNPFLLDFQVSLIDQLLLSIKPTEDQGMRQRFVNLSLQLAKAKQMAPEDALDKSRGRWDRCSGQPRSRPTALPVLPTDLGSAVLLHPLKLSVLAV</sequence>